<dbReference type="Pfam" id="PF22042">
    <property type="entry name" value="EF-G_D2"/>
    <property type="match status" value="1"/>
</dbReference>
<dbReference type="InterPro" id="IPR014721">
    <property type="entry name" value="Ribsml_uS5_D2-typ_fold_subgr"/>
</dbReference>
<dbReference type="FunFam" id="3.40.50.300:FF:000514">
    <property type="entry name" value="Ribosome-releasing factor 2, mitochondrial"/>
    <property type="match status" value="1"/>
</dbReference>
<dbReference type="GO" id="GO:0003924">
    <property type="term" value="F:GTPase activity"/>
    <property type="evidence" value="ECO:0007669"/>
    <property type="project" value="InterPro"/>
</dbReference>
<dbReference type="InterPro" id="IPR000795">
    <property type="entry name" value="T_Tr_GTP-bd_dom"/>
</dbReference>
<dbReference type="OrthoDB" id="198619at2759"/>
<dbReference type="SMART" id="SM00889">
    <property type="entry name" value="EFG_IV"/>
    <property type="match status" value="1"/>
</dbReference>
<evidence type="ECO:0000256" key="2">
    <source>
        <dbReference type="ARBA" id="ARBA00022917"/>
    </source>
</evidence>
<reference evidence="6 7" key="1">
    <citation type="submission" date="2011-07" db="EMBL/GenBank/DDBJ databases">
        <authorList>
            <person name="Coyne R."/>
            <person name="Brami D."/>
            <person name="Johnson J."/>
            <person name="Hostetler J."/>
            <person name="Hannick L."/>
            <person name="Clark T."/>
            <person name="Cassidy-Hanley D."/>
            <person name="Inman J."/>
        </authorList>
    </citation>
    <scope>NUCLEOTIDE SEQUENCE [LARGE SCALE GENOMIC DNA]</scope>
    <source>
        <strain evidence="6 7">G5</strain>
    </source>
</reference>
<evidence type="ECO:0000313" key="7">
    <source>
        <dbReference type="Proteomes" id="UP000008983"/>
    </source>
</evidence>
<protein>
    <recommendedName>
        <fullName evidence="5">Tr-type G domain-containing protein</fullName>
    </recommendedName>
</protein>
<dbReference type="AlphaFoldDB" id="G0R0I9"/>
<keyword evidence="7" id="KW-1185">Reference proteome</keyword>
<keyword evidence="3" id="KW-0496">Mitochondrion</keyword>
<dbReference type="OMA" id="GPQFTFP"/>
<dbReference type="PRINTS" id="PR00315">
    <property type="entry name" value="ELONGATNFCT"/>
</dbReference>
<dbReference type="GeneID" id="14905117"/>
<accession>G0R0I9</accession>
<dbReference type="PANTHER" id="PTHR43261:SF1">
    <property type="entry name" value="RIBOSOME-RELEASING FACTOR 2, MITOCHONDRIAL"/>
    <property type="match status" value="1"/>
</dbReference>
<evidence type="ECO:0000256" key="4">
    <source>
        <dbReference type="ARBA" id="ARBA00023134"/>
    </source>
</evidence>
<dbReference type="PROSITE" id="PS51722">
    <property type="entry name" value="G_TR_2"/>
    <property type="match status" value="1"/>
</dbReference>
<dbReference type="GO" id="GO:0032543">
    <property type="term" value="P:mitochondrial translation"/>
    <property type="evidence" value="ECO:0007669"/>
    <property type="project" value="TreeGrafter"/>
</dbReference>
<dbReference type="eggNOG" id="KOG0465">
    <property type="taxonomic scope" value="Eukaryota"/>
</dbReference>
<dbReference type="InterPro" id="IPR005517">
    <property type="entry name" value="Transl_elong_EFG/EF2_IV"/>
</dbReference>
<dbReference type="EMBL" id="GL984194">
    <property type="protein sequence ID" value="EGR29014.1"/>
    <property type="molecule type" value="Genomic_DNA"/>
</dbReference>
<dbReference type="InterPro" id="IPR009000">
    <property type="entry name" value="Transl_B-barrel_sf"/>
</dbReference>
<dbReference type="Gene3D" id="3.30.70.240">
    <property type="match status" value="1"/>
</dbReference>
<evidence type="ECO:0000256" key="1">
    <source>
        <dbReference type="ARBA" id="ARBA00022741"/>
    </source>
</evidence>
<dbReference type="InterPro" id="IPR027417">
    <property type="entry name" value="P-loop_NTPase"/>
</dbReference>
<dbReference type="Gene3D" id="3.30.230.10">
    <property type="match status" value="1"/>
</dbReference>
<dbReference type="InterPro" id="IPR041095">
    <property type="entry name" value="EFG_II"/>
</dbReference>
<dbReference type="SUPFAM" id="SSF50447">
    <property type="entry name" value="Translation proteins"/>
    <property type="match status" value="1"/>
</dbReference>
<dbReference type="Proteomes" id="UP000008983">
    <property type="component" value="Unassembled WGS sequence"/>
</dbReference>
<dbReference type="RefSeq" id="XP_004030250.1">
    <property type="nucleotide sequence ID" value="XM_004030202.1"/>
</dbReference>
<dbReference type="PANTHER" id="PTHR43261">
    <property type="entry name" value="TRANSLATION ELONGATION FACTOR G-RELATED"/>
    <property type="match status" value="1"/>
</dbReference>
<dbReference type="InterPro" id="IPR035649">
    <property type="entry name" value="EFG_V"/>
</dbReference>
<dbReference type="Pfam" id="PF00009">
    <property type="entry name" value="GTP_EFTU"/>
    <property type="match status" value="1"/>
</dbReference>
<keyword evidence="2" id="KW-0648">Protein biosynthesis</keyword>
<dbReference type="PROSITE" id="PS00301">
    <property type="entry name" value="G_TR_1"/>
    <property type="match status" value="1"/>
</dbReference>
<dbReference type="SMART" id="SM00838">
    <property type="entry name" value="EFG_C"/>
    <property type="match status" value="1"/>
</dbReference>
<proteinExistence type="predicted"/>
<dbReference type="SUPFAM" id="SSF52540">
    <property type="entry name" value="P-loop containing nucleoside triphosphate hydrolases"/>
    <property type="match status" value="1"/>
</dbReference>
<dbReference type="InterPro" id="IPR020568">
    <property type="entry name" value="Ribosomal_Su5_D2-typ_SF"/>
</dbReference>
<dbReference type="Gene3D" id="2.40.30.10">
    <property type="entry name" value="Translation factors"/>
    <property type="match status" value="1"/>
</dbReference>
<dbReference type="InParanoid" id="G0R0I9"/>
<dbReference type="SUPFAM" id="SSF54211">
    <property type="entry name" value="Ribosomal protein S5 domain 2-like"/>
    <property type="match status" value="1"/>
</dbReference>
<name>G0R0I9_ICHMU</name>
<dbReference type="InterPro" id="IPR031157">
    <property type="entry name" value="G_TR_CS"/>
</dbReference>
<evidence type="ECO:0000313" key="6">
    <source>
        <dbReference type="EMBL" id="EGR29014.1"/>
    </source>
</evidence>
<dbReference type="Pfam" id="PF00679">
    <property type="entry name" value="EFG_C"/>
    <property type="match status" value="1"/>
</dbReference>
<dbReference type="GO" id="GO:0005525">
    <property type="term" value="F:GTP binding"/>
    <property type="evidence" value="ECO:0007669"/>
    <property type="project" value="UniProtKB-KW"/>
</dbReference>
<dbReference type="STRING" id="857967.G0R0I9"/>
<keyword evidence="4" id="KW-0342">GTP-binding</keyword>
<organism evidence="6 7">
    <name type="scientific">Ichthyophthirius multifiliis</name>
    <name type="common">White spot disease agent</name>
    <name type="synonym">Ich</name>
    <dbReference type="NCBI Taxonomy" id="5932"/>
    <lineage>
        <taxon>Eukaryota</taxon>
        <taxon>Sar</taxon>
        <taxon>Alveolata</taxon>
        <taxon>Ciliophora</taxon>
        <taxon>Intramacronucleata</taxon>
        <taxon>Oligohymenophorea</taxon>
        <taxon>Hymenostomatida</taxon>
        <taxon>Ophryoglenina</taxon>
        <taxon>Ichthyophthirius</taxon>
    </lineage>
</organism>
<dbReference type="Gene3D" id="3.40.50.300">
    <property type="entry name" value="P-loop containing nucleotide triphosphate hydrolases"/>
    <property type="match status" value="1"/>
</dbReference>
<evidence type="ECO:0000259" key="5">
    <source>
        <dbReference type="PROSITE" id="PS51722"/>
    </source>
</evidence>
<sequence length="774" mass="88882">MLYYSGALLEPGEVHDGNTVMDYMQQERDRGITIRSAAISFNWNGHQFNLIDTPGHIDFTGEVERSLRVLDGAIAIFDGVSGVQVKKQNKKKINLNKKTQSEMVWSQSNKFNIPRLAFINKMDRNGANLESTLDSIQTKLCVDPLVLQYPIGDSDQFKGVVDLISMKKIIWADLLGNVVKFSDLEKSDGKLYTSSMEYREKLLETIMLYDEEIDNIESLSQQQLEQSIKRILLKYPKDCCAILIGSSLKNKGIQPLMDAIIKYLPQPEELGPVKCAKQPDLLRQVKHQEKLSAYVYKIVNDQQKGALTYFRVYSGSIQNKQQIIYSQTGTKEKVMQLLRVRADNYVAVNQISAGDIGAIQGLKQSKSGYTILDSKDGENFTLEQLQMPQPVFMASLEYQSLKDKIPLQNALEQICREDNSLQYVDDENLGQIIVKGLGELHLEILRDRLQTEYNLDTKLGKMRVQYKESISDSYEIIYKYEKMIKGKPNFFELSLKIEPNFFDEEESSDKFNQQNELNKIEYGFKRDIEWDINYKEYKRRLVEKQLKKLELDDQQNEQRVNENKTFAQLQLEKLKYIKNPEKPVEIEKIIDEYGEDSLFQLSGLDFDLFHLMETTIQNGLLSGTLMSYPLVDCKVTILGGKFSSKRTTELGIQMCTGELMQDLINNANPQLLEPVMDLEVSTPFEFERQIINDISSNKRGRVNELIEENKMFGLQSSQSTRTLIKAVVPLVETVGYSTYLRSISKGEAHFLMKFKKFEFVGGLRQKEIINGCTI</sequence>
<dbReference type="InterPro" id="IPR035647">
    <property type="entry name" value="EFG_III/V"/>
</dbReference>
<dbReference type="InterPro" id="IPR053905">
    <property type="entry name" value="EF-G-like_DII"/>
</dbReference>
<keyword evidence="1" id="KW-0547">Nucleotide-binding</keyword>
<dbReference type="GO" id="GO:0005759">
    <property type="term" value="C:mitochondrial matrix"/>
    <property type="evidence" value="ECO:0007669"/>
    <property type="project" value="UniProtKB-ARBA"/>
</dbReference>
<evidence type="ECO:0000256" key="3">
    <source>
        <dbReference type="ARBA" id="ARBA00023128"/>
    </source>
</evidence>
<gene>
    <name evidence="6" type="ORF">IMG5_164730</name>
</gene>
<dbReference type="SUPFAM" id="SSF54980">
    <property type="entry name" value="EF-G C-terminal domain-like"/>
    <property type="match status" value="2"/>
</dbReference>
<dbReference type="FunCoup" id="G0R0I9">
    <property type="interactions" value="26"/>
</dbReference>
<dbReference type="Pfam" id="PF14492">
    <property type="entry name" value="EFG_III"/>
    <property type="match status" value="1"/>
</dbReference>
<feature type="domain" description="Tr-type G" evidence="5">
    <location>
        <begin position="1"/>
        <end position="268"/>
    </location>
</feature>
<dbReference type="GO" id="GO:0032790">
    <property type="term" value="P:ribosome disassembly"/>
    <property type="evidence" value="ECO:0007669"/>
    <property type="project" value="TreeGrafter"/>
</dbReference>
<dbReference type="Gene3D" id="3.30.70.870">
    <property type="entry name" value="Elongation Factor G (Translational Gtpase), domain 3"/>
    <property type="match status" value="1"/>
</dbReference>
<dbReference type="InterPro" id="IPR000640">
    <property type="entry name" value="EFG_V-like"/>
</dbReference>
<dbReference type="CDD" id="cd03713">
    <property type="entry name" value="EFG_mtEFG_C"/>
    <property type="match status" value="1"/>
</dbReference>